<evidence type="ECO:0000256" key="2">
    <source>
        <dbReference type="SAM" id="Phobius"/>
    </source>
</evidence>
<keyword evidence="2" id="KW-0812">Transmembrane</keyword>
<feature type="signal peptide" evidence="3">
    <location>
        <begin position="1"/>
        <end position="26"/>
    </location>
</feature>
<reference evidence="4" key="2">
    <citation type="submission" date="2021-09" db="EMBL/GenBank/DDBJ databases">
        <authorList>
            <person name="Jia N."/>
            <person name="Wang J."/>
            <person name="Shi W."/>
            <person name="Du L."/>
            <person name="Sun Y."/>
            <person name="Zhan W."/>
            <person name="Jiang J."/>
            <person name="Wang Q."/>
            <person name="Zhang B."/>
            <person name="Ji P."/>
            <person name="Sakyi L.B."/>
            <person name="Cui X."/>
            <person name="Yuan T."/>
            <person name="Jiang B."/>
            <person name="Yang W."/>
            <person name="Lam T.T.-Y."/>
            <person name="Chang Q."/>
            <person name="Ding S."/>
            <person name="Wang X."/>
            <person name="Zhu J."/>
            <person name="Ruan X."/>
            <person name="Zhao L."/>
            <person name="Wei J."/>
            <person name="Que T."/>
            <person name="Du C."/>
            <person name="Cheng J."/>
            <person name="Dai P."/>
            <person name="Han X."/>
            <person name="Huang E."/>
            <person name="Gao Y."/>
            <person name="Liu J."/>
            <person name="Shao H."/>
            <person name="Ye R."/>
            <person name="Li L."/>
            <person name="Wei W."/>
            <person name="Wang X."/>
            <person name="Wang C."/>
            <person name="Huo Q."/>
            <person name="Li W."/>
            <person name="Guo W."/>
            <person name="Chen H."/>
            <person name="Chen S."/>
            <person name="Zhou L."/>
            <person name="Zhou L."/>
            <person name="Ni X."/>
            <person name="Tian J."/>
            <person name="Zhou Y."/>
            <person name="Sheng Y."/>
            <person name="Liu T."/>
            <person name="Pan Y."/>
            <person name="Xia L."/>
            <person name="Li J."/>
            <person name="Zhao F."/>
            <person name="Cao W."/>
        </authorList>
    </citation>
    <scope>NUCLEOTIDE SEQUENCE</scope>
    <source>
        <strain evidence="4">Rsan-2018</strain>
        <tissue evidence="4">Larvae</tissue>
    </source>
</reference>
<keyword evidence="3" id="KW-0732">Signal</keyword>
<accession>A0A9D4SS30</accession>
<sequence length="636" mass="69584">MGCIFGVVAFLAALISVLVLNSPSVAEDEVRTTAAVAPQGSNDGGTRMEENTIIIPRETVRPHVPTTETETTKSETTKTHSTTVRPHTTTRAPDTSMSEHPVTADTFTHEYPVTTGSPTASPEFPHGTRGPLLCTVSVHFKESSSLPEDGLCGIIFYDSLYVKNNRGHWDDKGLDHFLDLGGNMYRTKIGASFSLANGQLFDDADTGRLYADAYILYQGGVSSFGMLDIHGDNVTHRNFIICLRILQIQCREQRKKYGQPAGALPPFNPQGRVSPWAQSQQDQLVCMVGCILGVVAFLAALISVVILVAPSVAEEDGRTTAAVVPTGSKDSGTRVEENIIIVPRESATTKPERKTETQSTAVGPRTTPRAPDTSMSEHPGTAETFTHEYPGTTDTPSASPDFPHGTRGPLLCTVSVHFKESSSLPADGLCGIIFYDSFYVKNDPAHWDDKGLDHFFDLGRNMYRTEIGASFSLANGQLFDDANTGRLYHEAYKLYEGGVSSFGMLDVHGDHVTFGKSLPKCLSILEVCVALIKERSSLQFSLAAYDIDFDEEDAPCPNLFIGRGSFRRVQALGFMSSYRPELHEDLNYSQQQCMAKVYSGVENPCCPHSAQTKRRPSTRIPVDPTWHRRSYAARHG</sequence>
<evidence type="ECO:0000313" key="4">
    <source>
        <dbReference type="EMBL" id="KAH7943133.1"/>
    </source>
</evidence>
<comment type="caution">
    <text evidence="4">The sequence shown here is derived from an EMBL/GenBank/DDBJ whole genome shotgun (WGS) entry which is preliminary data.</text>
</comment>
<dbReference type="EMBL" id="JABSTV010001253">
    <property type="protein sequence ID" value="KAH7943133.1"/>
    <property type="molecule type" value="Genomic_DNA"/>
</dbReference>
<name>A0A9D4SS30_RHISA</name>
<feature type="region of interest" description="Disordered" evidence="1">
    <location>
        <begin position="344"/>
        <end position="404"/>
    </location>
</feature>
<dbReference type="AlphaFoldDB" id="A0A9D4SS30"/>
<feature type="compositionally biased region" description="Low complexity" evidence="1">
    <location>
        <begin position="79"/>
        <end position="90"/>
    </location>
</feature>
<proteinExistence type="predicted"/>
<feature type="chain" id="PRO_5038494278" evidence="3">
    <location>
        <begin position="27"/>
        <end position="636"/>
    </location>
</feature>
<evidence type="ECO:0000313" key="5">
    <source>
        <dbReference type="Proteomes" id="UP000821837"/>
    </source>
</evidence>
<evidence type="ECO:0000256" key="1">
    <source>
        <dbReference type="SAM" id="MobiDB-lite"/>
    </source>
</evidence>
<keyword evidence="2" id="KW-1133">Transmembrane helix</keyword>
<keyword evidence="2" id="KW-0472">Membrane</keyword>
<feature type="transmembrane region" description="Helical" evidence="2">
    <location>
        <begin position="284"/>
        <end position="309"/>
    </location>
</feature>
<organism evidence="4 5">
    <name type="scientific">Rhipicephalus sanguineus</name>
    <name type="common">Brown dog tick</name>
    <name type="synonym">Ixodes sanguineus</name>
    <dbReference type="NCBI Taxonomy" id="34632"/>
    <lineage>
        <taxon>Eukaryota</taxon>
        <taxon>Metazoa</taxon>
        <taxon>Ecdysozoa</taxon>
        <taxon>Arthropoda</taxon>
        <taxon>Chelicerata</taxon>
        <taxon>Arachnida</taxon>
        <taxon>Acari</taxon>
        <taxon>Parasitiformes</taxon>
        <taxon>Ixodida</taxon>
        <taxon>Ixodoidea</taxon>
        <taxon>Ixodidae</taxon>
        <taxon>Rhipicephalinae</taxon>
        <taxon>Rhipicephalus</taxon>
        <taxon>Rhipicephalus</taxon>
    </lineage>
</organism>
<protein>
    <submittedName>
        <fullName evidence="4">Uncharacterized protein</fullName>
    </submittedName>
</protein>
<dbReference type="Proteomes" id="UP000821837">
    <property type="component" value="Unassembled WGS sequence"/>
</dbReference>
<evidence type="ECO:0000256" key="3">
    <source>
        <dbReference type="SAM" id="SignalP"/>
    </source>
</evidence>
<gene>
    <name evidence="4" type="ORF">HPB52_005690</name>
</gene>
<reference evidence="4" key="1">
    <citation type="journal article" date="2020" name="Cell">
        <title>Large-Scale Comparative Analyses of Tick Genomes Elucidate Their Genetic Diversity and Vector Capacities.</title>
        <authorList>
            <consortium name="Tick Genome and Microbiome Consortium (TIGMIC)"/>
            <person name="Jia N."/>
            <person name="Wang J."/>
            <person name="Shi W."/>
            <person name="Du L."/>
            <person name="Sun Y."/>
            <person name="Zhan W."/>
            <person name="Jiang J.F."/>
            <person name="Wang Q."/>
            <person name="Zhang B."/>
            <person name="Ji P."/>
            <person name="Bell-Sakyi L."/>
            <person name="Cui X.M."/>
            <person name="Yuan T.T."/>
            <person name="Jiang B.G."/>
            <person name="Yang W.F."/>
            <person name="Lam T.T."/>
            <person name="Chang Q.C."/>
            <person name="Ding S.J."/>
            <person name="Wang X.J."/>
            <person name="Zhu J.G."/>
            <person name="Ruan X.D."/>
            <person name="Zhao L."/>
            <person name="Wei J.T."/>
            <person name="Ye R.Z."/>
            <person name="Que T.C."/>
            <person name="Du C.H."/>
            <person name="Zhou Y.H."/>
            <person name="Cheng J.X."/>
            <person name="Dai P.F."/>
            <person name="Guo W.B."/>
            <person name="Han X.H."/>
            <person name="Huang E.J."/>
            <person name="Li L.F."/>
            <person name="Wei W."/>
            <person name="Gao Y.C."/>
            <person name="Liu J.Z."/>
            <person name="Shao H.Z."/>
            <person name="Wang X."/>
            <person name="Wang C.C."/>
            <person name="Yang T.C."/>
            <person name="Huo Q.B."/>
            <person name="Li W."/>
            <person name="Chen H.Y."/>
            <person name="Chen S.E."/>
            <person name="Zhou L.G."/>
            <person name="Ni X.B."/>
            <person name="Tian J.H."/>
            <person name="Sheng Y."/>
            <person name="Liu T."/>
            <person name="Pan Y.S."/>
            <person name="Xia L.Y."/>
            <person name="Li J."/>
            <person name="Zhao F."/>
            <person name="Cao W.C."/>
        </authorList>
    </citation>
    <scope>NUCLEOTIDE SEQUENCE</scope>
    <source>
        <strain evidence="4">Rsan-2018</strain>
    </source>
</reference>
<feature type="region of interest" description="Disordered" evidence="1">
    <location>
        <begin position="64"/>
        <end position="99"/>
    </location>
</feature>
<keyword evidence="5" id="KW-1185">Reference proteome</keyword>